<reference evidence="2 4" key="1">
    <citation type="journal article" date="2014" name="BMC Genomics">
        <title>Genome sequence of Anopheles sinensis provides insight into genetics basis of mosquito competence for malaria parasites.</title>
        <authorList>
            <person name="Zhou D."/>
            <person name="Zhang D."/>
            <person name="Ding G."/>
            <person name="Shi L."/>
            <person name="Hou Q."/>
            <person name="Ye Y."/>
            <person name="Xu Y."/>
            <person name="Zhou H."/>
            <person name="Xiong C."/>
            <person name="Li S."/>
            <person name="Yu J."/>
            <person name="Hong S."/>
            <person name="Yu X."/>
            <person name="Zou P."/>
            <person name="Chen C."/>
            <person name="Chang X."/>
            <person name="Wang W."/>
            <person name="Lv Y."/>
            <person name="Sun Y."/>
            <person name="Ma L."/>
            <person name="Shen B."/>
            <person name="Zhu C."/>
        </authorList>
    </citation>
    <scope>NUCLEOTIDE SEQUENCE [LARGE SCALE GENOMIC DNA]</scope>
</reference>
<dbReference type="EMBL" id="ATLV01015610">
    <property type="status" value="NOT_ANNOTATED_CDS"/>
    <property type="molecule type" value="Genomic_DNA"/>
</dbReference>
<dbReference type="Proteomes" id="UP000030765">
    <property type="component" value="Unassembled WGS sequence"/>
</dbReference>
<dbReference type="OrthoDB" id="8196889at2759"/>
<sequence>MSDTDSSEDETSARLLASVDTSFLSDALFNKPQHPTTEKETKQSKNNTTAVSNTDQAASDATKSNRYLLEEETVMKSDLNVSEAMRKHMAGKLSNLIGSMIVFDDGPAISAAQPSSATNDRKRKAEAPGVRLLSSFKDYLEETASAETPIGPQKRPTIQRRKGRW</sequence>
<organism evidence="2">
    <name type="scientific">Anopheles sinensis</name>
    <name type="common">Mosquito</name>
    <dbReference type="NCBI Taxonomy" id="74873"/>
    <lineage>
        <taxon>Eukaryota</taxon>
        <taxon>Metazoa</taxon>
        <taxon>Ecdysozoa</taxon>
        <taxon>Arthropoda</taxon>
        <taxon>Hexapoda</taxon>
        <taxon>Insecta</taxon>
        <taxon>Pterygota</taxon>
        <taxon>Neoptera</taxon>
        <taxon>Endopterygota</taxon>
        <taxon>Diptera</taxon>
        <taxon>Nematocera</taxon>
        <taxon>Culicoidea</taxon>
        <taxon>Culicidae</taxon>
        <taxon>Anophelinae</taxon>
        <taxon>Anopheles</taxon>
    </lineage>
</organism>
<dbReference type="EMBL" id="KE525023">
    <property type="protein sequence ID" value="KFB40540.1"/>
    <property type="molecule type" value="Genomic_DNA"/>
</dbReference>
<keyword evidence="4" id="KW-1185">Reference proteome</keyword>
<accession>A0A084VRE6</accession>
<dbReference type="VEuPathDB" id="VectorBase:ASIC008035"/>
<dbReference type="STRING" id="74873.A0A084VRE6"/>
<protein>
    <submittedName>
        <fullName evidence="2 3">Uncharacterized protein</fullName>
    </submittedName>
</protein>
<dbReference type="VEuPathDB" id="VectorBase:ASIS008806"/>
<dbReference type="OMA" id="HCESQEQ"/>
<reference evidence="3" key="2">
    <citation type="submission" date="2020-05" db="UniProtKB">
        <authorList>
            <consortium name="EnsemblMetazoa"/>
        </authorList>
    </citation>
    <scope>IDENTIFICATION</scope>
</reference>
<dbReference type="AlphaFoldDB" id="A0A084VRE6"/>
<gene>
    <name evidence="2" type="ORF">ZHAS_00008035</name>
</gene>
<feature type="region of interest" description="Disordered" evidence="1">
    <location>
        <begin position="109"/>
        <end position="129"/>
    </location>
</feature>
<name>A0A084VRE6_ANOSI</name>
<feature type="compositionally biased region" description="Polar residues" evidence="1">
    <location>
        <begin position="44"/>
        <end position="65"/>
    </location>
</feature>
<dbReference type="EnsemblMetazoa" id="ASIC008035-RA">
    <property type="protein sequence ID" value="ASIC008035-PA"/>
    <property type="gene ID" value="ASIC008035"/>
</dbReference>
<feature type="region of interest" description="Disordered" evidence="1">
    <location>
        <begin position="142"/>
        <end position="165"/>
    </location>
</feature>
<feature type="region of interest" description="Disordered" evidence="1">
    <location>
        <begin position="28"/>
        <end position="65"/>
    </location>
</feature>
<evidence type="ECO:0000313" key="4">
    <source>
        <dbReference type="Proteomes" id="UP000030765"/>
    </source>
</evidence>
<evidence type="ECO:0000313" key="3">
    <source>
        <dbReference type="EnsemblMetazoa" id="ASIC008035-PA"/>
    </source>
</evidence>
<evidence type="ECO:0000313" key="2">
    <source>
        <dbReference type="EMBL" id="KFB40540.1"/>
    </source>
</evidence>
<evidence type="ECO:0000256" key="1">
    <source>
        <dbReference type="SAM" id="MobiDB-lite"/>
    </source>
</evidence>
<proteinExistence type="predicted"/>